<reference evidence="1" key="1">
    <citation type="journal article" date="2021" name="PeerJ">
        <title>Extensive microbial diversity within the chicken gut microbiome revealed by metagenomics and culture.</title>
        <authorList>
            <person name="Gilroy R."/>
            <person name="Ravi A."/>
            <person name="Getino M."/>
            <person name="Pursley I."/>
            <person name="Horton D.L."/>
            <person name="Alikhan N.F."/>
            <person name="Baker D."/>
            <person name="Gharbi K."/>
            <person name="Hall N."/>
            <person name="Watson M."/>
            <person name="Adriaenssens E.M."/>
            <person name="Foster-Nyarko E."/>
            <person name="Jarju S."/>
            <person name="Secka A."/>
            <person name="Antonio M."/>
            <person name="Oren A."/>
            <person name="Chaudhuri R.R."/>
            <person name="La Ragione R."/>
            <person name="Hildebrand F."/>
            <person name="Pallen M.J."/>
        </authorList>
    </citation>
    <scope>NUCLEOTIDE SEQUENCE</scope>
    <source>
        <strain evidence="1">5134</strain>
    </source>
</reference>
<dbReference type="EMBL" id="DXDA01000072">
    <property type="protein sequence ID" value="HIY69638.1"/>
    <property type="molecule type" value="Genomic_DNA"/>
</dbReference>
<protein>
    <submittedName>
        <fullName evidence="1">TonB-dependent receptor</fullName>
    </submittedName>
</protein>
<evidence type="ECO:0000313" key="1">
    <source>
        <dbReference type="EMBL" id="HIY69638.1"/>
    </source>
</evidence>
<accession>A0A9D1Z1F2</accession>
<keyword evidence="1" id="KW-0675">Receptor</keyword>
<organism evidence="1 2">
    <name type="scientific">Candidatus Alistipes intestinigallinarum</name>
    <dbReference type="NCBI Taxonomy" id="2838440"/>
    <lineage>
        <taxon>Bacteria</taxon>
        <taxon>Pseudomonadati</taxon>
        <taxon>Bacteroidota</taxon>
        <taxon>Bacteroidia</taxon>
        <taxon>Bacteroidales</taxon>
        <taxon>Rikenellaceae</taxon>
        <taxon>Alistipes</taxon>
    </lineage>
</organism>
<sequence length="803" mass="90379">MATLFLHGVAAAQPYSDDEYYPYAEREDRRPFLTTDTTLFYRAVQSTADLYGEHTDFTLPDVAARRRGLNYDSERTALGGIDLSYHYLTLLRLLGAEETRIPGLQPVPGLTAGAGGATLVRFPEGEPLQPYLASARFADRNYRFGARLAGTTRLGRRWHLSAAADFRTGRDLRVEGVFTNAVTGGFRLWRTLGASGDEGTLSLLFIVPVSTRGTRLSTSEEAFTLTGDRLYNPAWGFQDGRVRNSRVRRETLPLAVATWERRLAPSTTVSAALGAETGTNRYSSLGWYDARTPMPDNYRYLPSYTGDRATEEAWLAGDPHYTQIDWDELIRQNRMSGGAAVYALEDRVERLCDLGLHVCFETDVEHRLTLRYGVALRLDDRRFYKEMRDLLDAGAVTDIDQYLIDDDTYGNQLQNDLRHPDRTIREGDRFGYDYTLSTRSAELFFQMDYRSDRFRGDVSVSAGSSAVNRRGHYEKELFPGSLSYGRSRVLRFAPYTLRGTCGWSFTPRQYVGLSLLAAARTPDAGDLFYQPLYNNRTLENPVPERTFAAEAVWRLTGPVVNLQTTLFAVLTLDGSETRRYYDDLSYVYCDLAVTGLGTASYGVEAAADIRLSERWLLTLAASAGRYRYVRDPVVTLLSDVDNTAVDRGSRSRMGGCEVGGAPQVTAASELAWFGRNGWGVRASAGYAGRRFVEAMPLRRTDRLAAQTGITREAFELFTQQERLADALTLDASLFKSFWFDRSRLTVSLLLKNLLGSSDIVYNGYESLRVRRISSGDTTYYTPHATRYTYLLPRSFYLTVSYRF</sequence>
<reference evidence="1" key="2">
    <citation type="submission" date="2021-04" db="EMBL/GenBank/DDBJ databases">
        <authorList>
            <person name="Gilroy R."/>
        </authorList>
    </citation>
    <scope>NUCLEOTIDE SEQUENCE</scope>
    <source>
        <strain evidence="1">5134</strain>
    </source>
</reference>
<comment type="caution">
    <text evidence="1">The sequence shown here is derived from an EMBL/GenBank/DDBJ whole genome shotgun (WGS) entry which is preliminary data.</text>
</comment>
<proteinExistence type="predicted"/>
<gene>
    <name evidence="1" type="ORF">H9828_09505</name>
</gene>
<dbReference type="SUPFAM" id="SSF56935">
    <property type="entry name" value="Porins"/>
    <property type="match status" value="1"/>
</dbReference>
<name>A0A9D1Z1F2_9BACT</name>
<dbReference type="Proteomes" id="UP000886844">
    <property type="component" value="Unassembled WGS sequence"/>
</dbReference>
<evidence type="ECO:0000313" key="2">
    <source>
        <dbReference type="Proteomes" id="UP000886844"/>
    </source>
</evidence>
<dbReference type="AlphaFoldDB" id="A0A9D1Z1F2"/>